<proteinExistence type="predicted"/>
<organism evidence="1">
    <name type="scientific">Lepeophtheirus salmonis</name>
    <name type="common">Salmon louse</name>
    <name type="synonym">Caligus salmonis</name>
    <dbReference type="NCBI Taxonomy" id="72036"/>
    <lineage>
        <taxon>Eukaryota</taxon>
        <taxon>Metazoa</taxon>
        <taxon>Ecdysozoa</taxon>
        <taxon>Arthropoda</taxon>
        <taxon>Crustacea</taxon>
        <taxon>Multicrustacea</taxon>
        <taxon>Hexanauplia</taxon>
        <taxon>Copepoda</taxon>
        <taxon>Siphonostomatoida</taxon>
        <taxon>Caligidae</taxon>
        <taxon>Lepeophtheirus</taxon>
    </lineage>
</organism>
<dbReference type="EMBL" id="HACA01005062">
    <property type="protein sequence ID" value="CDW22423.1"/>
    <property type="molecule type" value="Transcribed_RNA"/>
</dbReference>
<protein>
    <submittedName>
        <fullName evidence="1">Uncharacterized protein</fullName>
    </submittedName>
</protein>
<accession>A0A0K2T8U8</accession>
<evidence type="ECO:0000313" key="1">
    <source>
        <dbReference type="EMBL" id="CDW22423.1"/>
    </source>
</evidence>
<name>A0A0K2T8U8_LEPSM</name>
<sequence length="17" mass="2016">MPSVKDLKEKSIDELKR</sequence>
<reference evidence="1" key="1">
    <citation type="submission" date="2014-05" db="EMBL/GenBank/DDBJ databases">
        <authorList>
            <person name="Chronopoulou M."/>
        </authorList>
    </citation>
    <scope>NUCLEOTIDE SEQUENCE</scope>
    <source>
        <tissue evidence="1">Whole organism</tissue>
    </source>
</reference>
<dbReference type="AlphaFoldDB" id="A0A0K2T8U8"/>